<gene>
    <name evidence="1" type="ORF">BD410DRAFT_793711</name>
</gene>
<dbReference type="OrthoDB" id="2607755at2759"/>
<proteinExistence type="predicted"/>
<keyword evidence="2" id="KW-1185">Reference proteome</keyword>
<dbReference type="Proteomes" id="UP000294933">
    <property type="component" value="Unassembled WGS sequence"/>
</dbReference>
<evidence type="ECO:0000313" key="2">
    <source>
        <dbReference type="Proteomes" id="UP000294933"/>
    </source>
</evidence>
<dbReference type="VEuPathDB" id="FungiDB:BD410DRAFT_793711"/>
<reference evidence="1 2" key="1">
    <citation type="submission" date="2018-06" db="EMBL/GenBank/DDBJ databases">
        <title>A transcriptomic atlas of mushroom development highlights an independent origin of complex multicellularity.</title>
        <authorList>
            <consortium name="DOE Joint Genome Institute"/>
            <person name="Krizsan K."/>
            <person name="Almasi E."/>
            <person name="Merenyi Z."/>
            <person name="Sahu N."/>
            <person name="Viragh M."/>
            <person name="Koszo T."/>
            <person name="Mondo S."/>
            <person name="Kiss B."/>
            <person name="Balint B."/>
            <person name="Kues U."/>
            <person name="Barry K."/>
            <person name="Hegedus J.C."/>
            <person name="Henrissat B."/>
            <person name="Johnson J."/>
            <person name="Lipzen A."/>
            <person name="Ohm R."/>
            <person name="Nagy I."/>
            <person name="Pangilinan J."/>
            <person name="Yan J."/>
            <person name="Xiong Y."/>
            <person name="Grigoriev I.V."/>
            <person name="Hibbett D.S."/>
            <person name="Nagy L.G."/>
        </authorList>
    </citation>
    <scope>NUCLEOTIDE SEQUENCE [LARGE SCALE GENOMIC DNA]</scope>
    <source>
        <strain evidence="1 2">SZMC22713</strain>
    </source>
</reference>
<evidence type="ECO:0000313" key="1">
    <source>
        <dbReference type="EMBL" id="TDL18019.1"/>
    </source>
</evidence>
<dbReference type="EMBL" id="ML170213">
    <property type="protein sequence ID" value="TDL18019.1"/>
    <property type="molecule type" value="Genomic_DNA"/>
</dbReference>
<organism evidence="1 2">
    <name type="scientific">Rickenella mellea</name>
    <dbReference type="NCBI Taxonomy" id="50990"/>
    <lineage>
        <taxon>Eukaryota</taxon>
        <taxon>Fungi</taxon>
        <taxon>Dikarya</taxon>
        <taxon>Basidiomycota</taxon>
        <taxon>Agaricomycotina</taxon>
        <taxon>Agaricomycetes</taxon>
        <taxon>Hymenochaetales</taxon>
        <taxon>Rickenellaceae</taxon>
        <taxon>Rickenella</taxon>
    </lineage>
</organism>
<sequence length="261" mass="29422">MLHVLLRTARPRLTTGKLALPIFPRAQNASTVGPIQLLYDSKPRWWARWVWGLLALDIIFTTSSCDIVMNHWTQRVIKTPDKKQSSLSDRDAIPTPIEYEWELRPFWQRLSLCVAQLFVGAGVGAAIMAFRDRTVWRLRLLPALARAGMTPVSPQKSLPRGRSFGQAADARLLEVETGSGRKKLFRFRDCTLEPGRDETEMFMRIQGIRGHFWLGMKGARVLDDREMGAADVKRKLIHAWGPSAKSGGQWTSGPSVVSSRS</sequence>
<name>A0A4Y7PTX8_9AGAM</name>
<protein>
    <submittedName>
        <fullName evidence="1">Uncharacterized protein</fullName>
    </submittedName>
</protein>
<dbReference type="AlphaFoldDB" id="A0A4Y7PTX8"/>
<accession>A0A4Y7PTX8</accession>